<feature type="domain" description="Response regulatory" evidence="11">
    <location>
        <begin position="775"/>
        <end position="889"/>
    </location>
</feature>
<dbReference type="InterPro" id="IPR003018">
    <property type="entry name" value="GAF"/>
</dbReference>
<dbReference type="Pfam" id="PF00072">
    <property type="entry name" value="Response_reg"/>
    <property type="match status" value="3"/>
</dbReference>
<dbReference type="PROSITE" id="PS50109">
    <property type="entry name" value="HIS_KIN"/>
    <property type="match status" value="1"/>
</dbReference>
<dbReference type="InterPro" id="IPR004358">
    <property type="entry name" value="Sig_transdc_His_kin-like_C"/>
</dbReference>
<evidence type="ECO:0000256" key="1">
    <source>
        <dbReference type="ARBA" id="ARBA00000085"/>
    </source>
</evidence>
<evidence type="ECO:0000256" key="7">
    <source>
        <dbReference type="PROSITE-ProRule" id="PRU00169"/>
    </source>
</evidence>
<dbReference type="Pfam" id="PF00512">
    <property type="entry name" value="HisKA"/>
    <property type="match status" value="1"/>
</dbReference>
<dbReference type="InterPro" id="IPR036097">
    <property type="entry name" value="HisK_dim/P_sf"/>
</dbReference>
<evidence type="ECO:0000259" key="11">
    <source>
        <dbReference type="PROSITE" id="PS50110"/>
    </source>
</evidence>
<dbReference type="InterPro" id="IPR007891">
    <property type="entry name" value="CHASE3"/>
</dbReference>
<protein>
    <recommendedName>
        <fullName evidence="2">histidine kinase</fullName>
        <ecNumber evidence="2">2.7.13.3</ecNumber>
    </recommendedName>
</protein>
<dbReference type="GO" id="GO:0000155">
    <property type="term" value="F:phosphorelay sensor kinase activity"/>
    <property type="evidence" value="ECO:0007669"/>
    <property type="project" value="InterPro"/>
</dbReference>
<keyword evidence="9" id="KW-1133">Transmembrane helix</keyword>
<keyword evidence="13" id="KW-1185">Reference proteome</keyword>
<dbReference type="SMART" id="SM00448">
    <property type="entry name" value="REC"/>
    <property type="match status" value="3"/>
</dbReference>
<name>A0A316HBT6_9SPHI</name>
<accession>A0A316HBT6</accession>
<comment type="caution">
    <text evidence="12">The sequence shown here is derived from an EMBL/GenBank/DDBJ whole genome shotgun (WGS) entry which is preliminary data.</text>
</comment>
<dbReference type="CDD" id="cd19410">
    <property type="entry name" value="HK9-like_sensor"/>
    <property type="match status" value="1"/>
</dbReference>
<dbReference type="Pfam" id="PF05227">
    <property type="entry name" value="CHASE3"/>
    <property type="match status" value="1"/>
</dbReference>
<keyword evidence="4" id="KW-0808">Transferase</keyword>
<dbReference type="SUPFAM" id="SSF52172">
    <property type="entry name" value="CheY-like"/>
    <property type="match status" value="3"/>
</dbReference>
<feature type="domain" description="Response regulatory" evidence="11">
    <location>
        <begin position="1054"/>
        <end position="1171"/>
    </location>
</feature>
<dbReference type="PANTHER" id="PTHR45339:SF1">
    <property type="entry name" value="HYBRID SIGNAL TRANSDUCTION HISTIDINE KINASE J"/>
    <property type="match status" value="1"/>
</dbReference>
<comment type="catalytic activity">
    <reaction evidence="1">
        <text>ATP + protein L-histidine = ADP + protein N-phospho-L-histidine.</text>
        <dbReference type="EC" id="2.7.13.3"/>
    </reaction>
</comment>
<sequence>MFTLQLFFKHICKHNNTIYLMLKFTFRQQVLAGFVASIILVFIVGILSYNSLVKFEDDNAWVEHTQKVIHTTTSLLQELIDAETGMRGFGATNKKAFLDPYNAALPKIAEDLTSLKQMVNDNPQQVKRLDSINKLVKDQLQILKTNIETRETMGLDYMVQRNMFLNGKDNMDQIRMLIEHVNNSEERLLADRKATSKEASLFAKIVIACGSIVFLLIIMMLFFYIQKTFDQQKKIEEEIRVANVELGRVLADNEAKNWLLTGTGALNEKMQGQQAEKELSYNILSEVCSYTEAAAGTFYLYNDANNKLELYASYAFHNPDFIKKSVQLGEGWLGQAAKDQKASIIKGRINDKLELSSSVLKTELAETLIVPFFFDKKLKGVMEVAFNGELTANKSQYILAVANDIGVAVNTAQARTIMHDLYEETQQQAEELEAQQEELRVTNEELVQKTEELQASEEELRVQQEELRTTNAELEEKASLLEEKNQAIEEARRAIDLKVQELETTGKYKSEFLANMSHELRTPLNSILVLARILKDNKPLNLSEDQIKYASVIFNAGNDLLTLINDILDLSKIESGKLDMQNEDVKVADIVNDMEMLFAEVAGNKHINYTTSISKELPQTIFTDKVRLEQVIKNLLSNAFKFTPENGSISINVKPGMSAKTISFAIKDSGIGIPADKQRVIFEAFQQADGSTSRKYGGTGLGLSISRELAYLLGGSITLSSEPGIGSEFTVTVPFEARVVASAEEILPTAETFKPVAEILPPVKLAPRDPGREPLVVIVEDDKNFANILQDYARDHGYKSIMVYEGTRAVETVKEAKPDAVILDIMLPGKDGWQILKELKNDEATMHIPVHLMSAGEAAANRVRKEGAINFMKKPINTETLDKLFADIMVQSGTRFKQILLVEDHKAQSQALKDLMQNQGITVDQAFDGESAFRMLHENEYQCVILDLNLPDISGLDLLDKIKEEDRFLSLPIIVNTAMELDKNSVNRLMQYANAMVVKTNKSSDRLIDEVNLFLNKISETSIAPLHAAASAASAAPAKPKMVTKSKDAIKGRKVLIVDDDMRNIFALSSALQSYDLNVEIANDGEEALIKLQEISDIDIVLMDIMMPKMDGYEATRQIRKQNKWAKLPVIALTAKAMKDDREKCIAAGANDYITKPVDMDRLISLMQLWLES</sequence>
<dbReference type="PRINTS" id="PR00344">
    <property type="entry name" value="BCTRLSENSOR"/>
</dbReference>
<feature type="modified residue" description="4-aspartylphosphate" evidence="7">
    <location>
        <position position="1104"/>
    </location>
</feature>
<organism evidence="12 13">
    <name type="scientific">Mucilaginibacter oryzae</name>
    <dbReference type="NCBI Taxonomy" id="468058"/>
    <lineage>
        <taxon>Bacteria</taxon>
        <taxon>Pseudomonadati</taxon>
        <taxon>Bacteroidota</taxon>
        <taxon>Sphingobacteriia</taxon>
        <taxon>Sphingobacteriales</taxon>
        <taxon>Sphingobacteriaceae</taxon>
        <taxon>Mucilaginibacter</taxon>
    </lineage>
</organism>
<dbReference type="InterPro" id="IPR003594">
    <property type="entry name" value="HATPase_dom"/>
</dbReference>
<evidence type="ECO:0000256" key="2">
    <source>
        <dbReference type="ARBA" id="ARBA00012438"/>
    </source>
</evidence>
<evidence type="ECO:0000256" key="4">
    <source>
        <dbReference type="ARBA" id="ARBA00022679"/>
    </source>
</evidence>
<dbReference type="Gene3D" id="3.40.50.2300">
    <property type="match status" value="3"/>
</dbReference>
<feature type="coiled-coil region" evidence="8">
    <location>
        <begin position="415"/>
        <end position="505"/>
    </location>
</feature>
<evidence type="ECO:0000256" key="6">
    <source>
        <dbReference type="ARBA" id="ARBA00023012"/>
    </source>
</evidence>
<feature type="domain" description="Response regulatory" evidence="11">
    <location>
        <begin position="898"/>
        <end position="1014"/>
    </location>
</feature>
<dbReference type="CDD" id="cd16922">
    <property type="entry name" value="HATPase_EvgS-ArcB-TorS-like"/>
    <property type="match status" value="1"/>
</dbReference>
<keyword evidence="9" id="KW-0812">Transmembrane</keyword>
<keyword evidence="6" id="KW-0902">Two-component regulatory system</keyword>
<feature type="modified residue" description="4-aspartylphosphate" evidence="7">
    <location>
        <position position="824"/>
    </location>
</feature>
<dbReference type="SMART" id="SM00387">
    <property type="entry name" value="HATPase_c"/>
    <property type="match status" value="1"/>
</dbReference>
<dbReference type="InterPro" id="IPR005467">
    <property type="entry name" value="His_kinase_dom"/>
</dbReference>
<dbReference type="InterPro" id="IPR029016">
    <property type="entry name" value="GAF-like_dom_sf"/>
</dbReference>
<dbReference type="EC" id="2.7.13.3" evidence="2"/>
<evidence type="ECO:0000256" key="9">
    <source>
        <dbReference type="SAM" id="Phobius"/>
    </source>
</evidence>
<evidence type="ECO:0000313" key="12">
    <source>
        <dbReference type="EMBL" id="PWK78669.1"/>
    </source>
</evidence>
<dbReference type="InterPro" id="IPR003661">
    <property type="entry name" value="HisK_dim/P_dom"/>
</dbReference>
<feature type="modified residue" description="4-aspartylphosphate" evidence="7">
    <location>
        <position position="947"/>
    </location>
</feature>
<dbReference type="PANTHER" id="PTHR45339">
    <property type="entry name" value="HYBRID SIGNAL TRANSDUCTION HISTIDINE KINASE J"/>
    <property type="match status" value="1"/>
</dbReference>
<dbReference type="InterPro" id="IPR001789">
    <property type="entry name" value="Sig_transdc_resp-reg_receiver"/>
</dbReference>
<dbReference type="AlphaFoldDB" id="A0A316HBT6"/>
<feature type="transmembrane region" description="Helical" evidence="9">
    <location>
        <begin position="30"/>
        <end position="49"/>
    </location>
</feature>
<dbReference type="Proteomes" id="UP000245678">
    <property type="component" value="Unassembled WGS sequence"/>
</dbReference>
<dbReference type="InterPro" id="IPR036890">
    <property type="entry name" value="HATPase_C_sf"/>
</dbReference>
<dbReference type="SUPFAM" id="SSF55874">
    <property type="entry name" value="ATPase domain of HSP90 chaperone/DNA topoisomerase II/histidine kinase"/>
    <property type="match status" value="1"/>
</dbReference>
<dbReference type="Pfam" id="PF02518">
    <property type="entry name" value="HATPase_c"/>
    <property type="match status" value="1"/>
</dbReference>
<dbReference type="InterPro" id="IPR011006">
    <property type="entry name" value="CheY-like_superfamily"/>
</dbReference>
<evidence type="ECO:0000256" key="8">
    <source>
        <dbReference type="SAM" id="Coils"/>
    </source>
</evidence>
<reference evidence="12 13" key="1">
    <citation type="submission" date="2018-05" db="EMBL/GenBank/DDBJ databases">
        <title>Genomic Encyclopedia of Archaeal and Bacterial Type Strains, Phase II (KMG-II): from individual species to whole genera.</title>
        <authorList>
            <person name="Goeker M."/>
        </authorList>
    </citation>
    <scope>NUCLEOTIDE SEQUENCE [LARGE SCALE GENOMIC DNA]</scope>
    <source>
        <strain evidence="12 13">DSM 19975</strain>
    </source>
</reference>
<dbReference type="SUPFAM" id="SSF47384">
    <property type="entry name" value="Homodimeric domain of signal transducing histidine kinase"/>
    <property type="match status" value="1"/>
</dbReference>
<keyword evidence="8" id="KW-0175">Coiled coil</keyword>
<dbReference type="SUPFAM" id="SSF55781">
    <property type="entry name" value="GAF domain-like"/>
    <property type="match status" value="1"/>
</dbReference>
<feature type="domain" description="Histidine kinase" evidence="10">
    <location>
        <begin position="515"/>
        <end position="737"/>
    </location>
</feature>
<evidence type="ECO:0000259" key="10">
    <source>
        <dbReference type="PROSITE" id="PS50109"/>
    </source>
</evidence>
<proteinExistence type="predicted"/>
<dbReference type="Gene3D" id="3.30.565.10">
    <property type="entry name" value="Histidine kinase-like ATPase, C-terminal domain"/>
    <property type="match status" value="1"/>
</dbReference>
<keyword evidence="9" id="KW-0472">Membrane</keyword>
<gene>
    <name evidence="12" type="ORF">LX99_01117</name>
</gene>
<feature type="transmembrane region" description="Helical" evidence="9">
    <location>
        <begin position="201"/>
        <end position="225"/>
    </location>
</feature>
<dbReference type="EMBL" id="QGHA01000002">
    <property type="protein sequence ID" value="PWK78669.1"/>
    <property type="molecule type" value="Genomic_DNA"/>
</dbReference>
<dbReference type="Gene3D" id="3.30.450.40">
    <property type="match status" value="1"/>
</dbReference>
<dbReference type="FunFam" id="3.30.565.10:FF:000010">
    <property type="entry name" value="Sensor histidine kinase RcsC"/>
    <property type="match status" value="1"/>
</dbReference>
<dbReference type="Pfam" id="PF13185">
    <property type="entry name" value="GAF_2"/>
    <property type="match status" value="1"/>
</dbReference>
<dbReference type="Gene3D" id="1.10.287.130">
    <property type="match status" value="1"/>
</dbReference>
<keyword evidence="5 12" id="KW-0418">Kinase</keyword>
<evidence type="ECO:0000313" key="13">
    <source>
        <dbReference type="Proteomes" id="UP000245678"/>
    </source>
</evidence>
<dbReference type="CDD" id="cd00082">
    <property type="entry name" value="HisKA"/>
    <property type="match status" value="1"/>
</dbReference>
<keyword evidence="3 7" id="KW-0597">Phosphoprotein</keyword>
<dbReference type="SMART" id="SM00388">
    <property type="entry name" value="HisKA"/>
    <property type="match status" value="1"/>
</dbReference>
<dbReference type="PROSITE" id="PS50110">
    <property type="entry name" value="RESPONSE_REGULATORY"/>
    <property type="match status" value="3"/>
</dbReference>
<evidence type="ECO:0000256" key="3">
    <source>
        <dbReference type="ARBA" id="ARBA00022553"/>
    </source>
</evidence>
<evidence type="ECO:0000256" key="5">
    <source>
        <dbReference type="ARBA" id="ARBA00022777"/>
    </source>
</evidence>
<dbReference type="CDD" id="cd17546">
    <property type="entry name" value="REC_hyHK_CKI1_RcsC-like"/>
    <property type="match status" value="1"/>
</dbReference>